<reference evidence="4" key="1">
    <citation type="journal article" date="2021" name="Nat. Commun.">
        <title>Genetic determinants of endophytism in the Arabidopsis root mycobiome.</title>
        <authorList>
            <person name="Mesny F."/>
            <person name="Miyauchi S."/>
            <person name="Thiergart T."/>
            <person name="Pickel B."/>
            <person name="Atanasova L."/>
            <person name="Karlsson M."/>
            <person name="Huettel B."/>
            <person name="Barry K.W."/>
            <person name="Haridas S."/>
            <person name="Chen C."/>
            <person name="Bauer D."/>
            <person name="Andreopoulos W."/>
            <person name="Pangilinan J."/>
            <person name="LaButti K."/>
            <person name="Riley R."/>
            <person name="Lipzen A."/>
            <person name="Clum A."/>
            <person name="Drula E."/>
            <person name="Henrissat B."/>
            <person name="Kohler A."/>
            <person name="Grigoriev I.V."/>
            <person name="Martin F.M."/>
            <person name="Hacquard S."/>
        </authorList>
    </citation>
    <scope>NUCLEOTIDE SEQUENCE</scope>
    <source>
        <strain evidence="4">MPI-SDFR-AT-0073</strain>
    </source>
</reference>
<dbReference type="PANTHER" id="PTHR45348:SF2">
    <property type="entry name" value="ZINC-TYPE ALCOHOL DEHYDROGENASE-LIKE PROTEIN C2E1P3.01"/>
    <property type="match status" value="1"/>
</dbReference>
<evidence type="ECO:0000256" key="2">
    <source>
        <dbReference type="ARBA" id="ARBA00023002"/>
    </source>
</evidence>
<dbReference type="Proteomes" id="UP000758603">
    <property type="component" value="Unassembled WGS sequence"/>
</dbReference>
<comment type="similarity">
    <text evidence="1">Belongs to the zinc-containing alcohol dehydrogenase family.</text>
</comment>
<dbReference type="EMBL" id="JAGPXC010000001">
    <property type="protein sequence ID" value="KAH6658939.1"/>
    <property type="molecule type" value="Genomic_DNA"/>
</dbReference>
<dbReference type="SUPFAM" id="SSF50129">
    <property type="entry name" value="GroES-like"/>
    <property type="match status" value="1"/>
</dbReference>
<gene>
    <name evidence="4" type="ORF">BKA67DRAFT_652217</name>
</gene>
<dbReference type="GO" id="GO:0016651">
    <property type="term" value="F:oxidoreductase activity, acting on NAD(P)H"/>
    <property type="evidence" value="ECO:0007669"/>
    <property type="project" value="InterPro"/>
</dbReference>
<dbReference type="Gene3D" id="3.40.50.720">
    <property type="entry name" value="NAD(P)-binding Rossmann-like Domain"/>
    <property type="match status" value="1"/>
</dbReference>
<dbReference type="CDD" id="cd08249">
    <property type="entry name" value="enoyl_reductase_like"/>
    <property type="match status" value="1"/>
</dbReference>
<organism evidence="4 5">
    <name type="scientific">Truncatella angustata</name>
    <dbReference type="NCBI Taxonomy" id="152316"/>
    <lineage>
        <taxon>Eukaryota</taxon>
        <taxon>Fungi</taxon>
        <taxon>Dikarya</taxon>
        <taxon>Ascomycota</taxon>
        <taxon>Pezizomycotina</taxon>
        <taxon>Sordariomycetes</taxon>
        <taxon>Xylariomycetidae</taxon>
        <taxon>Amphisphaeriales</taxon>
        <taxon>Sporocadaceae</taxon>
        <taxon>Truncatella</taxon>
    </lineage>
</organism>
<accession>A0A9P9A3H4</accession>
<dbReference type="Gene3D" id="3.90.180.10">
    <property type="entry name" value="Medium-chain alcohol dehydrogenases, catalytic domain"/>
    <property type="match status" value="1"/>
</dbReference>
<dbReference type="Pfam" id="PF08240">
    <property type="entry name" value="ADH_N"/>
    <property type="match status" value="1"/>
</dbReference>
<dbReference type="PANTHER" id="PTHR45348">
    <property type="entry name" value="HYPOTHETICAL OXIDOREDUCTASE (EUROFUNG)"/>
    <property type="match status" value="1"/>
</dbReference>
<dbReference type="SUPFAM" id="SSF51735">
    <property type="entry name" value="NAD(P)-binding Rossmann-fold domains"/>
    <property type="match status" value="1"/>
</dbReference>
<dbReference type="RefSeq" id="XP_045963070.1">
    <property type="nucleotide sequence ID" value="XM_046106113.1"/>
</dbReference>
<evidence type="ECO:0000259" key="3">
    <source>
        <dbReference type="SMART" id="SM00829"/>
    </source>
</evidence>
<evidence type="ECO:0000313" key="4">
    <source>
        <dbReference type="EMBL" id="KAH6658939.1"/>
    </source>
</evidence>
<sequence>MAHQNHAAYLAGAKVRPFEVKTAPYTPPGPNEIVIKNGAVAVNPVDLGKQVAGNNMFGWIKYPFILGSDVAGEVVEVGPEDAGSSFKPGDRVLGHAVAMDKRSNKASEGAYQEYTVLRTNLTAKIPDQLSYEQACVLPLCLSTAACGLFLKDYLGLQYPTASSPPTAPLDVKRDREVVVIWGGSTAVGSNAIQLATAAGYDVFTTASPNNFDYVKSLGAVQALDYRAADTVQILISALKGRTCAGALAIGNGSLEACIDVVASSSNGRKFVAQASIPLDPTKMPKNPLALMGVMLRFLWWNILVFMKSKVKRVRTKFIWGSDLMANELGKVIYKEFLPVALASGQYQAKPDARVVGQGLGNIQEALDVMSKGVSTTKIVVTL</sequence>
<dbReference type="InterPro" id="IPR047122">
    <property type="entry name" value="Trans-enoyl_RdTase-like"/>
</dbReference>
<feature type="domain" description="Enoyl reductase (ER)" evidence="3">
    <location>
        <begin position="12"/>
        <end position="380"/>
    </location>
</feature>
<dbReference type="GeneID" id="70135004"/>
<dbReference type="SMART" id="SM00829">
    <property type="entry name" value="PKS_ER"/>
    <property type="match status" value="1"/>
</dbReference>
<proteinExistence type="inferred from homology"/>
<dbReference type="OrthoDB" id="48317at2759"/>
<name>A0A9P9A3H4_9PEZI</name>
<evidence type="ECO:0000256" key="1">
    <source>
        <dbReference type="ARBA" id="ARBA00008072"/>
    </source>
</evidence>
<keyword evidence="2" id="KW-0560">Oxidoreductase</keyword>
<evidence type="ECO:0000313" key="5">
    <source>
        <dbReference type="Proteomes" id="UP000758603"/>
    </source>
</evidence>
<dbReference type="InterPro" id="IPR020843">
    <property type="entry name" value="ER"/>
</dbReference>
<dbReference type="InterPro" id="IPR036291">
    <property type="entry name" value="NAD(P)-bd_dom_sf"/>
</dbReference>
<keyword evidence="5" id="KW-1185">Reference proteome</keyword>
<dbReference type="InterPro" id="IPR011032">
    <property type="entry name" value="GroES-like_sf"/>
</dbReference>
<dbReference type="InterPro" id="IPR013154">
    <property type="entry name" value="ADH-like_N"/>
</dbReference>
<comment type="caution">
    <text evidence="4">The sequence shown here is derived from an EMBL/GenBank/DDBJ whole genome shotgun (WGS) entry which is preliminary data.</text>
</comment>
<protein>
    <submittedName>
        <fullName evidence="4">Zinc-binding oxidoreductase CipB</fullName>
    </submittedName>
</protein>
<dbReference type="AlphaFoldDB" id="A0A9P9A3H4"/>